<feature type="binding site" description="axial binding residue" evidence="15">
    <location>
        <position position="208"/>
    </location>
    <ligand>
        <name>heme b</name>
        <dbReference type="ChEBI" id="CHEBI:60344"/>
    </ligand>
    <ligandPart>
        <name>Fe</name>
        <dbReference type="ChEBI" id="CHEBI:18248"/>
    </ligandPart>
</feature>
<evidence type="ECO:0000256" key="10">
    <source>
        <dbReference type="ARBA" id="ARBA00023004"/>
    </source>
</evidence>
<dbReference type="InterPro" id="IPR033905">
    <property type="entry name" value="Secretory_peroxidase"/>
</dbReference>
<dbReference type="InterPro" id="IPR019794">
    <property type="entry name" value="Peroxidases_AS"/>
</dbReference>
<evidence type="ECO:0000256" key="17">
    <source>
        <dbReference type="PIRSR" id="PIRSR600823-5"/>
    </source>
</evidence>
<feature type="binding site" evidence="15">
    <location>
        <position position="262"/>
    </location>
    <ligand>
        <name>Ca(2+)</name>
        <dbReference type="ChEBI" id="CHEBI:29108"/>
        <label>2</label>
    </ligand>
</feature>
<evidence type="ECO:0000256" key="18">
    <source>
        <dbReference type="SAM" id="SignalP"/>
    </source>
</evidence>
<comment type="cofactor">
    <cofactor evidence="15">
        <name>Ca(2+)</name>
        <dbReference type="ChEBI" id="CHEBI:29108"/>
    </cofactor>
    <text evidence="15">Binds 2 calcium ions per subunit.</text>
</comment>
<dbReference type="EMBL" id="JAGKQH010000002">
    <property type="protein sequence ID" value="KAG6605145.1"/>
    <property type="molecule type" value="Genomic_DNA"/>
</dbReference>
<evidence type="ECO:0000256" key="14">
    <source>
        <dbReference type="PIRSR" id="PIRSR600823-2"/>
    </source>
</evidence>
<feature type="binding site" evidence="15">
    <location>
        <position position="91"/>
    </location>
    <ligand>
        <name>Ca(2+)</name>
        <dbReference type="ChEBI" id="CHEBI:29108"/>
        <label>1</label>
    </ligand>
</feature>
<feature type="active site" description="Proton acceptor" evidence="13">
    <location>
        <position position="81"/>
    </location>
</feature>
<feature type="disulfide bond" evidence="17">
    <location>
        <begin position="50"/>
        <end position="130"/>
    </location>
</feature>
<feature type="binding site" evidence="15">
    <location>
        <position position="209"/>
    </location>
    <ligand>
        <name>Ca(2+)</name>
        <dbReference type="ChEBI" id="CHEBI:29108"/>
        <label>2</label>
    </ligand>
</feature>
<dbReference type="AlphaFoldDB" id="A0AAV6NZ07"/>
<evidence type="ECO:0000256" key="12">
    <source>
        <dbReference type="ARBA" id="ARBA00023180"/>
    </source>
</evidence>
<evidence type="ECO:0000313" key="20">
    <source>
        <dbReference type="EMBL" id="KAG6605145.1"/>
    </source>
</evidence>
<dbReference type="GO" id="GO:0042744">
    <property type="term" value="P:hydrogen peroxide catabolic process"/>
    <property type="evidence" value="ECO:0007669"/>
    <property type="project" value="InterPro"/>
</dbReference>
<dbReference type="PROSITE" id="PS00436">
    <property type="entry name" value="PEROXIDASE_2"/>
    <property type="match status" value="1"/>
</dbReference>
<keyword evidence="5 20" id="KW-0575">Peroxidase</keyword>
<sequence length="347" mass="38607">MAPKTPISLSFLFLILPIFFFIQALSAPNYNYNYQKAYNELSYDFYDKSCPRLPSIIRYRVWAAVQNDSRIAASLLRLQFHDCIVDGCEASVLLDDTKDMKGEKNAPGNVKSLRGFEVIDDIKTDVETYCPETVSCVDILGLAAREAVYLVGGPFWNLPLGRRDGLTASKKSVLEQLPSPKASLENNTAKFTSKGLDLKDLVVLSGAHTIGFARCVTFKVRLFNYKGSGQPDPDINAAMLSDLQSMCPNRNDGTNANLAPLDVVTVDRFDNEYYTNLISGVGLLESDHSLMADSYAAHMVRQYSYDTNLFYDDFAESMLRMSLVGVLSGRDGQIRKNCHVVNVDDGY</sequence>
<dbReference type="GO" id="GO:0140825">
    <property type="term" value="F:lactoperoxidase activity"/>
    <property type="evidence" value="ECO:0007669"/>
    <property type="project" value="UniProtKB-EC"/>
</dbReference>
<organism evidence="20 21">
    <name type="scientific">Cucurbita argyrosperma subsp. sororia</name>
    <dbReference type="NCBI Taxonomy" id="37648"/>
    <lineage>
        <taxon>Eukaryota</taxon>
        <taxon>Viridiplantae</taxon>
        <taxon>Streptophyta</taxon>
        <taxon>Embryophyta</taxon>
        <taxon>Tracheophyta</taxon>
        <taxon>Spermatophyta</taxon>
        <taxon>Magnoliopsida</taxon>
        <taxon>eudicotyledons</taxon>
        <taxon>Gunneridae</taxon>
        <taxon>Pentapetalae</taxon>
        <taxon>rosids</taxon>
        <taxon>fabids</taxon>
        <taxon>Cucurbitales</taxon>
        <taxon>Cucurbitaceae</taxon>
        <taxon>Cucurbiteae</taxon>
        <taxon>Cucurbita</taxon>
    </lineage>
</organism>
<feature type="binding site" evidence="15">
    <location>
        <position position="270"/>
    </location>
    <ligand>
        <name>Ca(2+)</name>
        <dbReference type="ChEBI" id="CHEBI:29108"/>
        <label>2</label>
    </ligand>
</feature>
<dbReference type="InterPro" id="IPR019793">
    <property type="entry name" value="Peroxidases_heam-ligand_BS"/>
</dbReference>
<dbReference type="EC" id="1.11.1.7" evidence="4"/>
<feature type="domain" description="Plant heme peroxidase family profile" evidence="19">
    <location>
        <begin position="40"/>
        <end position="342"/>
    </location>
</feature>
<evidence type="ECO:0000256" key="6">
    <source>
        <dbReference type="ARBA" id="ARBA00022617"/>
    </source>
</evidence>
<comment type="cofactor">
    <cofactor evidence="15">
        <name>heme b</name>
        <dbReference type="ChEBI" id="CHEBI:60344"/>
    </cofactor>
    <text evidence="15">Binds 1 heme b (iron(II)-protoporphyrin IX) group per subunit.</text>
</comment>
<protein>
    <recommendedName>
        <fullName evidence="4">peroxidase</fullName>
        <ecNumber evidence="4">1.11.1.7</ecNumber>
    </recommendedName>
</protein>
<dbReference type="Pfam" id="PF00141">
    <property type="entry name" value="peroxidase"/>
    <property type="match status" value="1"/>
</dbReference>
<feature type="binding site" evidence="15">
    <location>
        <position position="82"/>
    </location>
    <ligand>
        <name>Ca(2+)</name>
        <dbReference type="ChEBI" id="CHEBI:29108"/>
        <label>1</label>
    </ligand>
</feature>
<dbReference type="PANTHER" id="PTHR31388:SF34">
    <property type="entry name" value="PEROXIDASE 10"/>
    <property type="match status" value="1"/>
</dbReference>
<feature type="binding site" evidence="15">
    <location>
        <position position="265"/>
    </location>
    <ligand>
        <name>Ca(2+)</name>
        <dbReference type="ChEBI" id="CHEBI:29108"/>
        <label>2</label>
    </ligand>
</feature>
<dbReference type="GO" id="GO:0020037">
    <property type="term" value="F:heme binding"/>
    <property type="evidence" value="ECO:0007669"/>
    <property type="project" value="InterPro"/>
</dbReference>
<feature type="non-terminal residue" evidence="20">
    <location>
        <position position="1"/>
    </location>
</feature>
<keyword evidence="6" id="KW-0349">Heme</keyword>
<evidence type="ECO:0000256" key="7">
    <source>
        <dbReference type="ARBA" id="ARBA00022723"/>
    </source>
</evidence>
<feature type="binding site" evidence="15">
    <location>
        <position position="85"/>
    </location>
    <ligand>
        <name>Ca(2+)</name>
        <dbReference type="ChEBI" id="CHEBI:29108"/>
        <label>1</label>
    </ligand>
</feature>
<feature type="signal peptide" evidence="18">
    <location>
        <begin position="1"/>
        <end position="26"/>
    </location>
</feature>
<dbReference type="InterPro" id="IPR002016">
    <property type="entry name" value="Haem_peroxidase"/>
</dbReference>
<name>A0AAV6NZ07_9ROSI</name>
<comment type="similarity">
    <text evidence="3">Belongs to the peroxidase family. Ascorbate peroxidase subfamily.</text>
</comment>
<evidence type="ECO:0000256" key="8">
    <source>
        <dbReference type="ARBA" id="ARBA00022837"/>
    </source>
</evidence>
<evidence type="ECO:0000313" key="21">
    <source>
        <dbReference type="Proteomes" id="UP000685013"/>
    </source>
</evidence>
<feature type="site" description="Transition state stabilizer" evidence="16">
    <location>
        <position position="77"/>
    </location>
</feature>
<evidence type="ECO:0000259" key="19">
    <source>
        <dbReference type="PROSITE" id="PS50873"/>
    </source>
</evidence>
<evidence type="ECO:0000256" key="9">
    <source>
        <dbReference type="ARBA" id="ARBA00023002"/>
    </source>
</evidence>
<dbReference type="CDD" id="cd00693">
    <property type="entry name" value="secretory_peroxidase"/>
    <property type="match status" value="1"/>
</dbReference>
<feature type="binding site" evidence="15">
    <location>
        <position position="103"/>
    </location>
    <ligand>
        <name>Ca(2+)</name>
        <dbReference type="ChEBI" id="CHEBI:29108"/>
        <label>1</label>
    </ligand>
</feature>
<feature type="chain" id="PRO_5043775722" description="peroxidase" evidence="18">
    <location>
        <begin position="27"/>
        <end position="347"/>
    </location>
</feature>
<comment type="function">
    <text evidence="2">Removal of H(2)O(2), oxidation of toxic reductants, biosynthesis and degradation of lignin, suberization, auxin catabolism, response to environmental stresses such as wounding, pathogen attack and oxidative stress. These functions might be dependent on each isozyme/isoform in each plant tissue.</text>
</comment>
<keyword evidence="12" id="KW-0325">Glycoprotein</keyword>
<feature type="binding site" evidence="15">
    <location>
        <position position="87"/>
    </location>
    <ligand>
        <name>Ca(2+)</name>
        <dbReference type="ChEBI" id="CHEBI:29108"/>
        <label>1</label>
    </ligand>
</feature>
<evidence type="ECO:0000256" key="3">
    <source>
        <dbReference type="ARBA" id="ARBA00006873"/>
    </source>
</evidence>
<reference evidence="20 21" key="1">
    <citation type="journal article" date="2021" name="Hortic Res">
        <title>The domestication of Cucurbita argyrosperma as revealed by the genome of its wild relative.</title>
        <authorList>
            <person name="Barrera-Redondo J."/>
            <person name="Sanchez-de la Vega G."/>
            <person name="Aguirre-Liguori J.A."/>
            <person name="Castellanos-Morales G."/>
            <person name="Gutierrez-Guerrero Y.T."/>
            <person name="Aguirre-Dugua X."/>
            <person name="Aguirre-Planter E."/>
            <person name="Tenaillon M.I."/>
            <person name="Lira-Saade R."/>
            <person name="Eguiarte L.E."/>
        </authorList>
    </citation>
    <scope>NUCLEOTIDE SEQUENCE [LARGE SCALE GENOMIC DNA]</scope>
    <source>
        <strain evidence="20">JBR-2021</strain>
    </source>
</reference>
<dbReference type="FunFam" id="1.10.420.10:FF:000001">
    <property type="entry name" value="Peroxidase"/>
    <property type="match status" value="1"/>
</dbReference>
<keyword evidence="10 15" id="KW-0408">Iron</keyword>
<keyword evidence="11 17" id="KW-1015">Disulfide bond</keyword>
<feature type="binding site" evidence="14">
    <location>
        <position position="178"/>
    </location>
    <ligand>
        <name>substrate</name>
    </ligand>
</feature>
<evidence type="ECO:0000256" key="15">
    <source>
        <dbReference type="PIRSR" id="PIRSR600823-3"/>
    </source>
</evidence>
<dbReference type="PROSITE" id="PS50873">
    <property type="entry name" value="PEROXIDASE_4"/>
    <property type="match status" value="1"/>
</dbReference>
<feature type="disulfide bond" evidence="17">
    <location>
        <begin position="215"/>
        <end position="247"/>
    </location>
</feature>
<evidence type="ECO:0000256" key="1">
    <source>
        <dbReference type="ARBA" id="ARBA00000189"/>
    </source>
</evidence>
<keyword evidence="21" id="KW-1185">Reference proteome</keyword>
<keyword evidence="18" id="KW-0732">Signal</keyword>
<evidence type="ECO:0000256" key="5">
    <source>
        <dbReference type="ARBA" id="ARBA00022559"/>
    </source>
</evidence>
<dbReference type="FunFam" id="1.10.520.10:FF:000009">
    <property type="entry name" value="Peroxidase"/>
    <property type="match status" value="1"/>
</dbReference>
<dbReference type="GO" id="GO:0046872">
    <property type="term" value="F:metal ion binding"/>
    <property type="evidence" value="ECO:0007669"/>
    <property type="project" value="UniProtKB-KW"/>
</dbReference>
<keyword evidence="9" id="KW-0560">Oxidoreductase</keyword>
<comment type="catalytic activity">
    <reaction evidence="1">
        <text>2 a phenolic donor + H2O2 = 2 a phenolic radical donor + 2 H2O</text>
        <dbReference type="Rhea" id="RHEA:56136"/>
        <dbReference type="ChEBI" id="CHEBI:15377"/>
        <dbReference type="ChEBI" id="CHEBI:16240"/>
        <dbReference type="ChEBI" id="CHEBI:139520"/>
        <dbReference type="ChEBI" id="CHEBI:139521"/>
        <dbReference type="EC" id="1.11.1.7"/>
    </reaction>
</comment>
<dbReference type="InterPro" id="IPR000823">
    <property type="entry name" value="Peroxidase_pln"/>
</dbReference>
<evidence type="ECO:0000256" key="2">
    <source>
        <dbReference type="ARBA" id="ARBA00002322"/>
    </source>
</evidence>
<keyword evidence="8 15" id="KW-0106">Calcium</keyword>
<evidence type="ECO:0000256" key="16">
    <source>
        <dbReference type="PIRSR" id="PIRSR600823-4"/>
    </source>
</evidence>
<proteinExistence type="inferred from homology"/>
<gene>
    <name evidence="20" type="primary">PER10</name>
    <name evidence="20" type="ORF">SDJN03_02462</name>
</gene>
<dbReference type="GO" id="GO:0006979">
    <property type="term" value="P:response to oxidative stress"/>
    <property type="evidence" value="ECO:0007669"/>
    <property type="project" value="InterPro"/>
</dbReference>
<dbReference type="PROSITE" id="PS00435">
    <property type="entry name" value="PEROXIDASE_1"/>
    <property type="match status" value="1"/>
</dbReference>
<evidence type="ECO:0000256" key="13">
    <source>
        <dbReference type="PIRSR" id="PIRSR600823-1"/>
    </source>
</evidence>
<accession>A0AAV6NZ07</accession>
<evidence type="ECO:0000256" key="11">
    <source>
        <dbReference type="ARBA" id="ARBA00023157"/>
    </source>
</evidence>
<keyword evidence="7 15" id="KW-0479">Metal-binding</keyword>
<evidence type="ECO:0000256" key="4">
    <source>
        <dbReference type="ARBA" id="ARBA00012313"/>
    </source>
</evidence>
<dbReference type="PANTHER" id="PTHR31388">
    <property type="entry name" value="PEROXIDASE 72-RELATED"/>
    <property type="match status" value="1"/>
</dbReference>
<feature type="disulfide bond" evidence="17">
    <location>
        <begin position="136"/>
        <end position="338"/>
    </location>
</feature>
<dbReference type="Proteomes" id="UP000685013">
    <property type="component" value="Chromosome 2"/>
</dbReference>
<comment type="caution">
    <text evidence="20">The sequence shown here is derived from an EMBL/GenBank/DDBJ whole genome shotgun (WGS) entry which is preliminary data.</text>
</comment>
<feature type="disulfide bond" evidence="17">
    <location>
        <begin position="83"/>
        <end position="88"/>
    </location>
</feature>